<reference evidence="1 2" key="1">
    <citation type="submission" date="2016-10" db="EMBL/GenBank/DDBJ databases">
        <authorList>
            <person name="de Groot N.N."/>
        </authorList>
    </citation>
    <scope>NUCLEOTIDE SEQUENCE [LARGE SCALE GENOMIC DNA]</scope>
    <source>
        <strain evidence="1 2">CGMCC 1.9156</strain>
    </source>
</reference>
<proteinExistence type="predicted"/>
<organism evidence="1 2">
    <name type="scientific">Sunxiuqinia elliptica</name>
    <dbReference type="NCBI Taxonomy" id="655355"/>
    <lineage>
        <taxon>Bacteria</taxon>
        <taxon>Pseudomonadati</taxon>
        <taxon>Bacteroidota</taxon>
        <taxon>Bacteroidia</taxon>
        <taxon>Marinilabiliales</taxon>
        <taxon>Prolixibacteraceae</taxon>
        <taxon>Sunxiuqinia</taxon>
    </lineage>
</organism>
<evidence type="ECO:0000313" key="1">
    <source>
        <dbReference type="EMBL" id="SFF73414.1"/>
    </source>
</evidence>
<evidence type="ECO:0000313" key="2">
    <source>
        <dbReference type="Proteomes" id="UP000198964"/>
    </source>
</evidence>
<dbReference type="Proteomes" id="UP000198964">
    <property type="component" value="Unassembled WGS sequence"/>
</dbReference>
<name>A0A1I2L2A7_9BACT</name>
<sequence>MFCFLGETIPCLAFHKYIGLQYMKKGNMLLSLFQNFLHLYDIFSLELRLIKLAELAGNTCILVEM</sequence>
<accession>A0A1I2L2A7</accession>
<dbReference type="EMBL" id="FONW01000014">
    <property type="protein sequence ID" value="SFF73414.1"/>
    <property type="molecule type" value="Genomic_DNA"/>
</dbReference>
<gene>
    <name evidence="1" type="ORF">SAMN05216283_11472</name>
</gene>
<dbReference type="AlphaFoldDB" id="A0A1I2L2A7"/>
<protein>
    <submittedName>
        <fullName evidence="1">Uncharacterized protein</fullName>
    </submittedName>
</protein>
<keyword evidence="2" id="KW-1185">Reference proteome</keyword>